<name>A0A913ZMK1_PATMI</name>
<dbReference type="RefSeq" id="XP_038052579.1">
    <property type="nucleotide sequence ID" value="XM_038196651.1"/>
</dbReference>
<dbReference type="OMA" id="KNQEMKF"/>
<evidence type="ECO:0000256" key="3">
    <source>
        <dbReference type="ARBA" id="ARBA00019664"/>
    </source>
</evidence>
<dbReference type="EnsemblMetazoa" id="XM_038196651.1">
    <property type="protein sequence ID" value="XP_038052579.1"/>
    <property type="gene ID" value="LOC119725284"/>
</dbReference>
<keyword evidence="10" id="KW-0175">Coiled coil</keyword>
<evidence type="ECO:0000256" key="4">
    <source>
        <dbReference type="ARBA" id="ARBA00023015"/>
    </source>
</evidence>
<keyword evidence="6" id="KW-0804">Transcription</keyword>
<dbReference type="AlphaFoldDB" id="A0A913ZMK1"/>
<dbReference type="Proteomes" id="UP000887568">
    <property type="component" value="Unplaced"/>
</dbReference>
<comment type="function">
    <text evidence="8">Component of the Mediator complex, a coactivator involved in the regulated transcription of nearly all RNA polymerase II-dependent genes. Mediator functions as a bridge to convey information from gene-specific regulatory proteins to the basal RNA polymerase II transcription machinery. Mediator is recruited to promoters by direct interactions with regulatory proteins and serves as a scaffold for the assembly of a functional preinitiation complex with RNA polymerase II and the general transcription factors.</text>
</comment>
<protein>
    <recommendedName>
        <fullName evidence="3">Mediator of RNA polymerase II transcription subunit 30</fullName>
    </recommendedName>
    <alternativeName>
        <fullName evidence="9">Mediator complex subunit 30</fullName>
    </alternativeName>
</protein>
<evidence type="ECO:0000313" key="13">
    <source>
        <dbReference type="Proteomes" id="UP000887568"/>
    </source>
</evidence>
<evidence type="ECO:0000256" key="6">
    <source>
        <dbReference type="ARBA" id="ARBA00023163"/>
    </source>
</evidence>
<keyword evidence="7" id="KW-0539">Nucleus</keyword>
<evidence type="ECO:0000256" key="11">
    <source>
        <dbReference type="SAM" id="MobiDB-lite"/>
    </source>
</evidence>
<feature type="coiled-coil region" evidence="10">
    <location>
        <begin position="135"/>
        <end position="166"/>
    </location>
</feature>
<dbReference type="GO" id="GO:0003712">
    <property type="term" value="F:transcription coregulator activity"/>
    <property type="evidence" value="ECO:0007669"/>
    <property type="project" value="TreeGrafter"/>
</dbReference>
<comment type="similarity">
    <text evidence="2">Belongs to the Mediator complex subunit 30 family.</text>
</comment>
<feature type="region of interest" description="Disordered" evidence="11">
    <location>
        <begin position="1"/>
        <end position="26"/>
    </location>
</feature>
<dbReference type="CTD" id="90390"/>
<keyword evidence="5" id="KW-0010">Activator</keyword>
<evidence type="ECO:0000256" key="8">
    <source>
        <dbReference type="ARBA" id="ARBA00025687"/>
    </source>
</evidence>
<evidence type="ECO:0000256" key="7">
    <source>
        <dbReference type="ARBA" id="ARBA00023242"/>
    </source>
</evidence>
<comment type="subcellular location">
    <subcellularLocation>
        <location evidence="1">Nucleus</location>
    </subcellularLocation>
</comment>
<evidence type="ECO:0000256" key="10">
    <source>
        <dbReference type="SAM" id="Coils"/>
    </source>
</evidence>
<keyword evidence="13" id="KW-1185">Reference proteome</keyword>
<proteinExistence type="inferred from homology"/>
<dbReference type="GO" id="GO:0016592">
    <property type="term" value="C:mediator complex"/>
    <property type="evidence" value="ECO:0007669"/>
    <property type="project" value="TreeGrafter"/>
</dbReference>
<evidence type="ECO:0000256" key="5">
    <source>
        <dbReference type="ARBA" id="ARBA00023159"/>
    </source>
</evidence>
<organism evidence="12 13">
    <name type="scientific">Patiria miniata</name>
    <name type="common">Bat star</name>
    <name type="synonym">Asterina miniata</name>
    <dbReference type="NCBI Taxonomy" id="46514"/>
    <lineage>
        <taxon>Eukaryota</taxon>
        <taxon>Metazoa</taxon>
        <taxon>Echinodermata</taxon>
        <taxon>Eleutherozoa</taxon>
        <taxon>Asterozoa</taxon>
        <taxon>Asteroidea</taxon>
        <taxon>Valvatacea</taxon>
        <taxon>Valvatida</taxon>
        <taxon>Asterinidae</taxon>
        <taxon>Patiria</taxon>
    </lineage>
</organism>
<keyword evidence="4" id="KW-0805">Transcription regulation</keyword>
<dbReference type="InterPro" id="IPR021019">
    <property type="entry name" value="Mediator_Med30_met"/>
</dbReference>
<sequence>MAAPTQQPTVSGGNQNPSSTPSMTSTRGEINCVTLCRLGQETVQDIVTKTNEIFNVSKTMQLPNGVSPVNPNHQVKLQDLIRTAQRHFKRLRLLYDKCNQLSGGMDQSNAEELIPWKDGKDSLSDLSGLGSEDKVTSANQEKQELVEKVQSKNQQLQQIIERLRALIWDINTMMAMRHNTWP</sequence>
<dbReference type="PANTHER" id="PTHR31705">
    <property type="entry name" value="MEDIATOR OF RNA POLYMERASE II TRANSCRIPTION SUBUNIT 30"/>
    <property type="match status" value="1"/>
</dbReference>
<dbReference type="GO" id="GO:0045893">
    <property type="term" value="P:positive regulation of DNA-templated transcription"/>
    <property type="evidence" value="ECO:0007669"/>
    <property type="project" value="TreeGrafter"/>
</dbReference>
<evidence type="ECO:0000256" key="1">
    <source>
        <dbReference type="ARBA" id="ARBA00004123"/>
    </source>
</evidence>
<evidence type="ECO:0000313" key="12">
    <source>
        <dbReference type="EnsemblMetazoa" id="XP_038052579.1"/>
    </source>
</evidence>
<reference evidence="12" key="1">
    <citation type="submission" date="2022-11" db="UniProtKB">
        <authorList>
            <consortium name="EnsemblMetazoa"/>
        </authorList>
    </citation>
    <scope>IDENTIFICATION</scope>
</reference>
<dbReference type="OrthoDB" id="10067025at2759"/>
<dbReference type="GeneID" id="119725284"/>
<dbReference type="PANTHER" id="PTHR31705:SF4">
    <property type="entry name" value="MEDIATOR OF RNA POLYMERASE II TRANSCRIPTION SUBUNIT 30"/>
    <property type="match status" value="1"/>
</dbReference>
<accession>A0A913ZMK1</accession>
<dbReference type="Pfam" id="PF11315">
    <property type="entry name" value="Med30"/>
    <property type="match status" value="1"/>
</dbReference>
<evidence type="ECO:0000256" key="9">
    <source>
        <dbReference type="ARBA" id="ARBA00031981"/>
    </source>
</evidence>
<evidence type="ECO:0000256" key="2">
    <source>
        <dbReference type="ARBA" id="ARBA00010606"/>
    </source>
</evidence>